<evidence type="ECO:0000313" key="1">
    <source>
        <dbReference type="EMBL" id="GAA3945704.1"/>
    </source>
</evidence>
<evidence type="ECO:0000313" key="2">
    <source>
        <dbReference type="Proteomes" id="UP001501337"/>
    </source>
</evidence>
<dbReference type="CDD" id="cd15482">
    <property type="entry name" value="Sialidase_non-viral"/>
    <property type="match status" value="1"/>
</dbReference>
<proteinExistence type="predicted"/>
<keyword evidence="2" id="KW-1185">Reference proteome</keyword>
<protein>
    <submittedName>
        <fullName evidence="1">Uncharacterized protein</fullName>
    </submittedName>
</protein>
<organism evidence="1 2">
    <name type="scientific">Allohahella marinimesophila</name>
    <dbReference type="NCBI Taxonomy" id="1054972"/>
    <lineage>
        <taxon>Bacteria</taxon>
        <taxon>Pseudomonadati</taxon>
        <taxon>Pseudomonadota</taxon>
        <taxon>Gammaproteobacteria</taxon>
        <taxon>Oceanospirillales</taxon>
        <taxon>Hahellaceae</taxon>
        <taxon>Allohahella</taxon>
    </lineage>
</organism>
<gene>
    <name evidence="1" type="ORF">GCM10022278_01100</name>
</gene>
<dbReference type="SUPFAM" id="SSF50939">
    <property type="entry name" value="Sialidases"/>
    <property type="match status" value="1"/>
</dbReference>
<dbReference type="EMBL" id="BAABBO010000001">
    <property type="protein sequence ID" value="GAA3945704.1"/>
    <property type="molecule type" value="Genomic_DNA"/>
</dbReference>
<dbReference type="Gene3D" id="2.130.10.10">
    <property type="entry name" value="YVTN repeat-like/Quinoprotein amine dehydrogenase"/>
    <property type="match status" value="2"/>
</dbReference>
<name>A0ABP7NFV7_9GAMM</name>
<accession>A0ABP7NFV7</accession>
<sequence length="1137" mass="116611">MKHLSSHPTRILLTTLLATGLLTGLSGCNNGKTSTPPQTSINGVFFDAPVEGIGYINSRTTRGPAGNFDRAAAAASADGQHILASLGSTGGRLVSSDAGVSWVTDENASAANKVFVSPDGTTMVSWDGSDSSTTSVSTDSGVTWVTRSDFFPCTYPTDLASSADGLILFATGIQSTSGGSNLCIASSTDGGASWTDISGDQTANAPAVLDERLNITGIATSADGRSLAISTTNSPANGPIASGTPDLVNGFIYTSSDAGLTWNQRGLGLEFLDIASSADGRHLLAASATGVHVSDTNGVTWTDGPVFGQPVTELETLIAMSADGRRLLMTANRGATRISEDGGTSWSLREETANAGMLAFSADSSLLIMSPPALEATADTFQVLVEKISDYEYTDKTGSYQCLPGSRTTFYLGSSVLGTANCAEVTHVLQMAGPGEDPEKGLVIAQFLQSIDENRVVDDEGQSAASLSTQQSVVREFKDELARKLGNKSGSSKAKAIIRVLKKYQRRSLEKVMPFAFIAKLPPPVREDYLGEELSTNEDPKHQTLVSREKAQEEMLSALNGLNPGLKKSICADNGCPPVLQDIINPATEQRIGGVVANLPEGREFTLTLVQSNSAAEVLKIAQNGAYKFTSSTTAGQAYTVALDQSSLGANVSCALPKASGTVPKGNIEDINVICTTLLYLPQIVGGTVTGLAAGQSVSLSITPDGTDATQSVQATTNGPFTFPGNLLADTLVSIAQPVGSPSSAVCVSAKRNITVPRSYTTTIFNPIEITCSTQAASYAINGTIAGLGANDTIMVNNTDSASGTTVSLTQGNGEFAFIEAFTGTFNLSVSSLPSGFGCTLSESTGSPGEGDDAVTVAITCEAALTSYTIGGTASGVPSGESLTISNMDSDTGQAFQTVSANGAYAFIEDFTGNFSLSFLGLPSGLSCGFSTASGTPQFPTVTSNITCSGARLSGAVSGLGANANVELLATFSTGAQGYSLTDVNATFTSLYLQPGTTYDVTVSSTSAGTTCDPVQNGTGTIGTSNVSNISLTCTTDVGSGPAAGSLGGTVSGLLEQDTVEVEDLEALGGFVSVIENGPFTLPNGLQPGDPYDISATIFEFMPGTGDCQVTSGGVGTMPAIDATPNYVDDIVITCTY</sequence>
<dbReference type="Proteomes" id="UP001501337">
    <property type="component" value="Unassembled WGS sequence"/>
</dbReference>
<dbReference type="InterPro" id="IPR036278">
    <property type="entry name" value="Sialidase_sf"/>
</dbReference>
<dbReference type="RefSeq" id="WP_344802208.1">
    <property type="nucleotide sequence ID" value="NZ_BAABBO010000001.1"/>
</dbReference>
<dbReference type="InterPro" id="IPR015943">
    <property type="entry name" value="WD40/YVTN_repeat-like_dom_sf"/>
</dbReference>
<reference evidence="2" key="1">
    <citation type="journal article" date="2019" name="Int. J. Syst. Evol. Microbiol.">
        <title>The Global Catalogue of Microorganisms (GCM) 10K type strain sequencing project: providing services to taxonomists for standard genome sequencing and annotation.</title>
        <authorList>
            <consortium name="The Broad Institute Genomics Platform"/>
            <consortium name="The Broad Institute Genome Sequencing Center for Infectious Disease"/>
            <person name="Wu L."/>
            <person name="Ma J."/>
        </authorList>
    </citation>
    <scope>NUCLEOTIDE SEQUENCE [LARGE SCALE GENOMIC DNA]</scope>
    <source>
        <strain evidence="2">JCM 17555</strain>
    </source>
</reference>
<dbReference type="PROSITE" id="PS51257">
    <property type="entry name" value="PROKAR_LIPOPROTEIN"/>
    <property type="match status" value="1"/>
</dbReference>
<comment type="caution">
    <text evidence="1">The sequence shown here is derived from an EMBL/GenBank/DDBJ whole genome shotgun (WGS) entry which is preliminary data.</text>
</comment>